<protein>
    <submittedName>
        <fullName evidence="3">Uncharacterized protein</fullName>
    </submittedName>
</protein>
<comment type="caution">
    <text evidence="3">The sequence shown here is derived from an EMBL/GenBank/DDBJ whole genome shotgun (WGS) entry which is preliminary data.</text>
</comment>
<dbReference type="OrthoDB" id="270720at2759"/>
<dbReference type="AlphaFoldDB" id="A0A1R2CPK2"/>
<dbReference type="PANTHER" id="PTHR43215">
    <property type="entry name" value="RADIAL SPOKE HEAD 1 HOMOLOG"/>
    <property type="match status" value="1"/>
</dbReference>
<dbReference type="PROSITE" id="PS50096">
    <property type="entry name" value="IQ"/>
    <property type="match status" value="1"/>
</dbReference>
<dbReference type="PANTHER" id="PTHR43215:SF14">
    <property type="entry name" value="RADIAL SPOKE HEAD 1 HOMOLOG"/>
    <property type="match status" value="1"/>
</dbReference>
<evidence type="ECO:0000313" key="4">
    <source>
        <dbReference type="Proteomes" id="UP000187209"/>
    </source>
</evidence>
<feature type="region of interest" description="Disordered" evidence="2">
    <location>
        <begin position="60"/>
        <end position="94"/>
    </location>
</feature>
<dbReference type="SMART" id="SM00698">
    <property type="entry name" value="MORN"/>
    <property type="match status" value="9"/>
</dbReference>
<gene>
    <name evidence="3" type="ORF">SteCoe_6607</name>
</gene>
<dbReference type="Proteomes" id="UP000187209">
    <property type="component" value="Unassembled WGS sequence"/>
</dbReference>
<reference evidence="3 4" key="1">
    <citation type="submission" date="2016-11" db="EMBL/GenBank/DDBJ databases">
        <title>The macronuclear genome of Stentor coeruleus: a giant cell with tiny introns.</title>
        <authorList>
            <person name="Slabodnick M."/>
            <person name="Ruby J.G."/>
            <person name="Reiff S.B."/>
            <person name="Swart E.C."/>
            <person name="Gosai S."/>
            <person name="Prabakaran S."/>
            <person name="Witkowska E."/>
            <person name="Larue G.E."/>
            <person name="Fisher S."/>
            <person name="Freeman R.M."/>
            <person name="Gunawardena J."/>
            <person name="Chu W."/>
            <person name="Stover N.A."/>
            <person name="Gregory B.D."/>
            <person name="Nowacki M."/>
            <person name="Derisi J."/>
            <person name="Roy S.W."/>
            <person name="Marshall W.F."/>
            <person name="Sood P."/>
        </authorList>
    </citation>
    <scope>NUCLEOTIDE SEQUENCE [LARGE SCALE GENOMIC DNA]</scope>
    <source>
        <strain evidence="3">WM001</strain>
    </source>
</reference>
<organism evidence="3 4">
    <name type="scientific">Stentor coeruleus</name>
    <dbReference type="NCBI Taxonomy" id="5963"/>
    <lineage>
        <taxon>Eukaryota</taxon>
        <taxon>Sar</taxon>
        <taxon>Alveolata</taxon>
        <taxon>Ciliophora</taxon>
        <taxon>Postciliodesmatophora</taxon>
        <taxon>Heterotrichea</taxon>
        <taxon>Heterotrichida</taxon>
        <taxon>Stentoridae</taxon>
        <taxon>Stentor</taxon>
    </lineage>
</organism>
<dbReference type="Pfam" id="PF02493">
    <property type="entry name" value="MORN"/>
    <property type="match status" value="8"/>
</dbReference>
<evidence type="ECO:0000256" key="2">
    <source>
        <dbReference type="SAM" id="MobiDB-lite"/>
    </source>
</evidence>
<evidence type="ECO:0000313" key="3">
    <source>
        <dbReference type="EMBL" id="OMJ90939.1"/>
    </source>
</evidence>
<proteinExistence type="predicted"/>
<keyword evidence="4" id="KW-1185">Reference proteome</keyword>
<name>A0A1R2CPK2_9CILI</name>
<keyword evidence="1" id="KW-0677">Repeat</keyword>
<dbReference type="InterPro" id="IPR003409">
    <property type="entry name" value="MORN"/>
</dbReference>
<dbReference type="SUPFAM" id="SSF82185">
    <property type="entry name" value="Histone H3 K4-specific methyltransferase SET7/9 N-terminal domain"/>
    <property type="match status" value="2"/>
</dbReference>
<dbReference type="EMBL" id="MPUH01000092">
    <property type="protein sequence ID" value="OMJ90939.1"/>
    <property type="molecule type" value="Genomic_DNA"/>
</dbReference>
<evidence type="ECO:0000256" key="1">
    <source>
        <dbReference type="ARBA" id="ARBA00022737"/>
    </source>
</evidence>
<accession>A0A1R2CPK2</accession>
<dbReference type="Gene3D" id="2.20.110.10">
    <property type="entry name" value="Histone H3 K4-specific methyltransferase SET7/9 N-terminal domain"/>
    <property type="match status" value="5"/>
</dbReference>
<sequence length="354" mass="40885">MGVKCSCMHEMSRDEGSLRFEGHKDLLDPHLVTIDIGDLIRLQGVFRGYIDRRRTKSLYNNNKNSKSKALRKGENPDLGHPINLEPSDKVPDYSSKEVQNTSRKLGNYIYHLQLDNIKRSSHGPILLSNRAVYIGEWNDSNQRDGFGMQIWPDSSIYEGYWKADFPIKGRLIFSDGDAYDGDWVNNKASGHGIFYSKEGTIYSGEWHNDKRQGQGNETTAEGSVYIGEYHQDRKHGKGIMTFIDKSEYNGEFWEDQIHGKGEYRWIDGREYVGDWVRGKMHGQGIFIWQDGRRYDGEYQNDQKHGFGKFISTNGASYEGYWVHGKKHGLGVQYFDNGIARKGEWEDGKRIRWVD</sequence>